<comment type="caution">
    <text evidence="3">The sequence shown here is derived from an EMBL/GenBank/DDBJ whole genome shotgun (WGS) entry which is preliminary data.</text>
</comment>
<dbReference type="AlphaFoldDB" id="A0A9P7YYQ9"/>
<sequence length="598" mass="66341">MMDRGRDRRSAEEGEVTRIGAGESYRPAGGRRDNIGRRDDIARRDDMRRDDIGRCDDRGRRDDSGRRDDRRDNDRPRSPMRRFSPRREKPRSSYRRPYDDRPRSPIRRFSPRRDDDRRDRHRSPMRRIDRRRSISPYDRNRPPPRARSPLPRRSRSPPNRGPARQRSPSPRRGGRPKYGPSSADWRRRSPSPAIRIPAVRSPPSRSPAPRDDRTSSRNSANTSRPPSPQIHPSRFALVSTPRSDVRVEVKTENKPRSPAPSAATTALSHLVYRDRDTREVRESRDLSSKTTPRERSPLRHVATRSPLRQAPLRSPPRAPSGFRPPTGPGSSRKFSTSSISPTINHSSIPHKSDISSFSGPPAGPRGYDPLTSRGGYRGRGRGEYRGDYGRGDYGRGDYGRGGYGRGSFGSDRGGRPDWGAAPRRLSTEPSHSITPSSRLAPIQAASVLVTPSEPSPSAPAAPTGPAGGVPTGPRVSAPSRTFPREPSSMYSGRSVSISAASGPRLHPAMTNLSQIITGGKIDPTASGLKPDATIKQKKLEDNAEALRNDLHAKQAVLRKSLKEYEELKQMAASWSLRSELSERHVRQLAGEGVGGAAF</sequence>
<feature type="compositionally biased region" description="Basic and acidic residues" evidence="2">
    <location>
        <begin position="1"/>
        <end position="16"/>
    </location>
</feature>
<feature type="compositionally biased region" description="Basic and acidic residues" evidence="2">
    <location>
        <begin position="271"/>
        <end position="297"/>
    </location>
</feature>
<feature type="compositionally biased region" description="Polar residues" evidence="2">
    <location>
        <begin position="427"/>
        <end position="437"/>
    </location>
</feature>
<gene>
    <name evidence="3" type="ORF">BJ878DRAFT_516815</name>
</gene>
<keyword evidence="4" id="KW-1185">Reference proteome</keyword>
<evidence type="ECO:0000313" key="3">
    <source>
        <dbReference type="EMBL" id="KAG9242182.1"/>
    </source>
</evidence>
<dbReference type="Proteomes" id="UP000887226">
    <property type="component" value="Unassembled WGS sequence"/>
</dbReference>
<feature type="region of interest" description="Disordered" evidence="2">
    <location>
        <begin position="1"/>
        <end position="504"/>
    </location>
</feature>
<dbReference type="EMBL" id="MU254103">
    <property type="protein sequence ID" value="KAG9242182.1"/>
    <property type="molecule type" value="Genomic_DNA"/>
</dbReference>
<protein>
    <submittedName>
        <fullName evidence="3">Uncharacterized protein</fullName>
    </submittedName>
</protein>
<name>A0A9P7YYQ9_9HELO</name>
<feature type="compositionally biased region" description="Basic residues" evidence="2">
    <location>
        <begin position="119"/>
        <end position="130"/>
    </location>
</feature>
<proteinExistence type="predicted"/>
<feature type="compositionally biased region" description="Basic and acidic residues" evidence="2">
    <location>
        <begin position="380"/>
        <end position="398"/>
    </location>
</feature>
<feature type="compositionally biased region" description="Low complexity" evidence="2">
    <location>
        <begin position="156"/>
        <end position="182"/>
    </location>
</feature>
<evidence type="ECO:0000256" key="1">
    <source>
        <dbReference type="SAM" id="Coils"/>
    </source>
</evidence>
<feature type="compositionally biased region" description="Polar residues" evidence="2">
    <location>
        <begin position="328"/>
        <end position="358"/>
    </location>
</feature>
<accession>A0A9P7YYQ9</accession>
<evidence type="ECO:0000313" key="4">
    <source>
        <dbReference type="Proteomes" id="UP000887226"/>
    </source>
</evidence>
<feature type="coiled-coil region" evidence="1">
    <location>
        <begin position="529"/>
        <end position="556"/>
    </location>
</feature>
<feature type="compositionally biased region" description="Basic and acidic residues" evidence="2">
    <location>
        <begin position="85"/>
        <end position="103"/>
    </location>
</feature>
<evidence type="ECO:0000256" key="2">
    <source>
        <dbReference type="SAM" id="MobiDB-lite"/>
    </source>
</evidence>
<feature type="compositionally biased region" description="Low complexity" evidence="2">
    <location>
        <begin position="190"/>
        <end position="203"/>
    </location>
</feature>
<organism evidence="3 4">
    <name type="scientific">Calycina marina</name>
    <dbReference type="NCBI Taxonomy" id="1763456"/>
    <lineage>
        <taxon>Eukaryota</taxon>
        <taxon>Fungi</taxon>
        <taxon>Dikarya</taxon>
        <taxon>Ascomycota</taxon>
        <taxon>Pezizomycotina</taxon>
        <taxon>Leotiomycetes</taxon>
        <taxon>Helotiales</taxon>
        <taxon>Pezizellaceae</taxon>
        <taxon>Calycina</taxon>
    </lineage>
</organism>
<reference evidence="3" key="1">
    <citation type="journal article" date="2021" name="IMA Fungus">
        <title>Genomic characterization of three marine fungi, including Emericellopsis atlantica sp. nov. with signatures of a generalist lifestyle and marine biomass degradation.</title>
        <authorList>
            <person name="Hagestad O.C."/>
            <person name="Hou L."/>
            <person name="Andersen J.H."/>
            <person name="Hansen E.H."/>
            <person name="Altermark B."/>
            <person name="Li C."/>
            <person name="Kuhnert E."/>
            <person name="Cox R.J."/>
            <person name="Crous P.W."/>
            <person name="Spatafora J.W."/>
            <person name="Lail K."/>
            <person name="Amirebrahimi M."/>
            <person name="Lipzen A."/>
            <person name="Pangilinan J."/>
            <person name="Andreopoulos W."/>
            <person name="Hayes R.D."/>
            <person name="Ng V."/>
            <person name="Grigoriev I.V."/>
            <person name="Jackson S.A."/>
            <person name="Sutton T.D.S."/>
            <person name="Dobson A.D.W."/>
            <person name="Rama T."/>
        </authorList>
    </citation>
    <scope>NUCLEOTIDE SEQUENCE</scope>
    <source>
        <strain evidence="3">TRa3180A</strain>
    </source>
</reference>
<feature type="compositionally biased region" description="Basic and acidic residues" evidence="2">
    <location>
        <begin position="30"/>
        <end position="77"/>
    </location>
</feature>
<keyword evidence="1" id="KW-0175">Coiled coil</keyword>
<dbReference type="OrthoDB" id="5424692at2759"/>
<feature type="compositionally biased region" description="Basic and acidic residues" evidence="2">
    <location>
        <begin position="243"/>
        <end position="255"/>
    </location>
</feature>
<feature type="compositionally biased region" description="Polar residues" evidence="2">
    <location>
        <begin position="488"/>
        <end position="499"/>
    </location>
</feature>